<reference evidence="1" key="1">
    <citation type="submission" date="2019-04" db="EMBL/GenBank/DDBJ databases">
        <title>Microbes associate with the intestines of laboratory mice.</title>
        <authorList>
            <person name="Navarre W."/>
            <person name="Wong E."/>
            <person name="Huang K."/>
            <person name="Tropini C."/>
            <person name="Ng K."/>
            <person name="Yu B."/>
        </authorList>
    </citation>
    <scope>NUCLEOTIDE SEQUENCE</scope>
    <source>
        <strain evidence="1">NM04_E33</strain>
    </source>
</reference>
<accession>A0AC61RF76</accession>
<proteinExistence type="predicted"/>
<comment type="caution">
    <text evidence="1">The sequence shown here is derived from an EMBL/GenBank/DDBJ whole genome shotgun (WGS) entry which is preliminary data.</text>
</comment>
<dbReference type="EMBL" id="SRYB01000021">
    <property type="protein sequence ID" value="TGY77693.1"/>
    <property type="molecule type" value="Genomic_DNA"/>
</dbReference>
<keyword evidence="2" id="KW-1185">Reference proteome</keyword>
<protein>
    <submittedName>
        <fullName evidence="1">Uncharacterized protein</fullName>
    </submittedName>
</protein>
<organism evidence="1 2">
    <name type="scientific">Lepagella muris</name>
    <dbReference type="NCBI Taxonomy" id="3032870"/>
    <lineage>
        <taxon>Bacteria</taxon>
        <taxon>Pseudomonadati</taxon>
        <taxon>Bacteroidota</taxon>
        <taxon>Bacteroidia</taxon>
        <taxon>Bacteroidales</taxon>
        <taxon>Muribaculaceae</taxon>
        <taxon>Lepagella</taxon>
    </lineage>
</organism>
<evidence type="ECO:0000313" key="1">
    <source>
        <dbReference type="EMBL" id="TGY77693.1"/>
    </source>
</evidence>
<evidence type="ECO:0000313" key="2">
    <source>
        <dbReference type="Proteomes" id="UP000306319"/>
    </source>
</evidence>
<dbReference type="Proteomes" id="UP000306319">
    <property type="component" value="Unassembled WGS sequence"/>
</dbReference>
<gene>
    <name evidence="1" type="ORF">E5331_13380</name>
</gene>
<name>A0AC61RF76_9BACT</name>
<sequence>MKKYINYAILLIGMIFFNACSKEDIPMTSTVDVAGEWMVTVDVVDGDKVYEDPFGYGQLMWITYNTSANNGTEIWVDDLKSFWETKVKVPCNVADRTFGSATPVQNAYYDCQVTVSDGKITPGGTVTPSGMPADKFECYVTYSDDEDGYTYYVHGYRRTGFVADE</sequence>